<dbReference type="PANTHER" id="PTHR42905:SF16">
    <property type="entry name" value="CARBOXYPHOSPHONOENOLPYRUVATE PHOSPHONOMUTASE-LIKE PROTEIN (AFU_ORTHOLOGUE AFUA_5G07230)"/>
    <property type="match status" value="1"/>
</dbReference>
<dbReference type="GO" id="GO:0016829">
    <property type="term" value="F:lyase activity"/>
    <property type="evidence" value="ECO:0007669"/>
    <property type="project" value="UniProtKB-KW"/>
</dbReference>
<organism evidence="1 2">
    <name type="scientific">Aquimarina algiphila</name>
    <dbReference type="NCBI Taxonomy" id="2047982"/>
    <lineage>
        <taxon>Bacteria</taxon>
        <taxon>Pseudomonadati</taxon>
        <taxon>Bacteroidota</taxon>
        <taxon>Flavobacteriia</taxon>
        <taxon>Flavobacteriales</taxon>
        <taxon>Flavobacteriaceae</taxon>
        <taxon>Aquimarina</taxon>
    </lineage>
</organism>
<dbReference type="PANTHER" id="PTHR42905">
    <property type="entry name" value="PHOSPHOENOLPYRUVATE CARBOXYLASE"/>
    <property type="match status" value="1"/>
</dbReference>
<dbReference type="InterPro" id="IPR039556">
    <property type="entry name" value="ICL/PEPM"/>
</dbReference>
<dbReference type="RefSeq" id="WP_143915967.1">
    <property type="nucleotide sequence ID" value="NZ_CANLFO010000017.1"/>
</dbReference>
<evidence type="ECO:0000313" key="2">
    <source>
        <dbReference type="Proteomes" id="UP000318833"/>
    </source>
</evidence>
<name>A0A554VN46_9FLAO</name>
<comment type="caution">
    <text evidence="1">The sequence shown here is derived from an EMBL/GenBank/DDBJ whole genome shotgun (WGS) entry which is preliminary data.</text>
</comment>
<keyword evidence="1" id="KW-0456">Lyase</keyword>
<evidence type="ECO:0000313" key="1">
    <source>
        <dbReference type="EMBL" id="TSE09780.1"/>
    </source>
</evidence>
<protein>
    <submittedName>
        <fullName evidence="1">Isocitrate lyase/phosphoenolpyruvate mutase family protein</fullName>
    </submittedName>
</protein>
<accession>A0A554VN46</accession>
<dbReference type="OrthoDB" id="9780430at2"/>
<dbReference type="Gene3D" id="3.20.20.60">
    <property type="entry name" value="Phosphoenolpyruvate-binding domains"/>
    <property type="match status" value="1"/>
</dbReference>
<dbReference type="InterPro" id="IPR015813">
    <property type="entry name" value="Pyrv/PenolPyrv_kinase-like_dom"/>
</dbReference>
<reference evidence="1 2" key="1">
    <citation type="submission" date="2019-07" db="EMBL/GenBank/DDBJ databases">
        <title>The draft genome sequence of Aquimarina algiphila M91.</title>
        <authorList>
            <person name="Meng X."/>
        </authorList>
    </citation>
    <scope>NUCLEOTIDE SEQUENCE [LARGE SCALE GENOMIC DNA]</scope>
    <source>
        <strain evidence="1 2">M91</strain>
    </source>
</reference>
<dbReference type="SUPFAM" id="SSF51621">
    <property type="entry name" value="Phosphoenolpyruvate/pyruvate domain"/>
    <property type="match status" value="1"/>
</dbReference>
<dbReference type="Pfam" id="PF13714">
    <property type="entry name" value="PEP_mutase"/>
    <property type="match status" value="1"/>
</dbReference>
<sequence>MSFEEMHKQNNPLLMCNVWDVPSAKSAEKMKFEAIGTSSAAMAAILGYSDGEEMSFLELERIVKQIKAHTVLPLSVDLESGYSQNPVEIAEHIKQLYTIGVVGVNLEDSVVLKNRKLVDASQFSRVILEIKKRLKKDNISVFLNIRTDTFLLKCPNTIEETKKRIQLYEDAGADGIFIPCIEKEEDVSSIVRSTRLPVNVMCMPNLSDFETLKMLGVKRISMGNFLFDEMYTNYEKMIALIKAQKSFKSIF</sequence>
<dbReference type="InterPro" id="IPR040442">
    <property type="entry name" value="Pyrv_kinase-like_dom_sf"/>
</dbReference>
<keyword evidence="1" id="KW-0670">Pyruvate</keyword>
<keyword evidence="2" id="KW-1185">Reference proteome</keyword>
<proteinExistence type="predicted"/>
<dbReference type="Proteomes" id="UP000318833">
    <property type="component" value="Unassembled WGS sequence"/>
</dbReference>
<dbReference type="CDD" id="cd00377">
    <property type="entry name" value="ICL_PEPM"/>
    <property type="match status" value="1"/>
</dbReference>
<dbReference type="AlphaFoldDB" id="A0A554VN46"/>
<gene>
    <name evidence="1" type="ORF">FOF46_07130</name>
</gene>
<dbReference type="EMBL" id="VLNR01000011">
    <property type="protein sequence ID" value="TSE09780.1"/>
    <property type="molecule type" value="Genomic_DNA"/>
</dbReference>